<feature type="domain" description="PAS" evidence="7">
    <location>
        <begin position="387"/>
        <end position="436"/>
    </location>
</feature>
<dbReference type="RefSeq" id="WP_163967680.1">
    <property type="nucleotide sequence ID" value="NZ_JAAIVB010000074.1"/>
</dbReference>
<dbReference type="InterPro" id="IPR001633">
    <property type="entry name" value="EAL_dom"/>
</dbReference>
<evidence type="ECO:0000256" key="4">
    <source>
        <dbReference type="ARBA" id="ARBA00022989"/>
    </source>
</evidence>
<dbReference type="NCBIfam" id="TIGR00229">
    <property type="entry name" value="sensory_box"/>
    <property type="match status" value="1"/>
</dbReference>
<keyword evidence="4 6" id="KW-1133">Transmembrane helix</keyword>
<dbReference type="PROSITE" id="PS50113">
    <property type="entry name" value="PAC"/>
    <property type="match status" value="1"/>
</dbReference>
<dbReference type="CDD" id="cd00130">
    <property type="entry name" value="PAS"/>
    <property type="match status" value="1"/>
</dbReference>
<dbReference type="InterPro" id="IPR052155">
    <property type="entry name" value="Biofilm_reg_signaling"/>
</dbReference>
<evidence type="ECO:0000256" key="2">
    <source>
        <dbReference type="ARBA" id="ARBA00022475"/>
    </source>
</evidence>
<name>A0A6B3SS36_9BURK</name>
<dbReference type="InterPro" id="IPR035919">
    <property type="entry name" value="EAL_sf"/>
</dbReference>
<dbReference type="CDD" id="cd12914">
    <property type="entry name" value="PDC1_DGC_like"/>
    <property type="match status" value="1"/>
</dbReference>
<dbReference type="SUPFAM" id="SSF55073">
    <property type="entry name" value="Nucleotide cyclase"/>
    <property type="match status" value="1"/>
</dbReference>
<dbReference type="Gene3D" id="3.30.70.270">
    <property type="match status" value="1"/>
</dbReference>
<evidence type="ECO:0000256" key="5">
    <source>
        <dbReference type="ARBA" id="ARBA00023136"/>
    </source>
</evidence>
<organism evidence="11 12">
    <name type="scientific">Noviherbaspirillum galbum</name>
    <dbReference type="NCBI Taxonomy" id="2709383"/>
    <lineage>
        <taxon>Bacteria</taxon>
        <taxon>Pseudomonadati</taxon>
        <taxon>Pseudomonadota</taxon>
        <taxon>Betaproteobacteria</taxon>
        <taxon>Burkholderiales</taxon>
        <taxon>Oxalobacteraceae</taxon>
        <taxon>Noviherbaspirillum</taxon>
    </lineage>
</organism>
<dbReference type="InterPro" id="IPR000700">
    <property type="entry name" value="PAS-assoc_C"/>
</dbReference>
<evidence type="ECO:0000256" key="3">
    <source>
        <dbReference type="ARBA" id="ARBA00022692"/>
    </source>
</evidence>
<dbReference type="GO" id="GO:0003824">
    <property type="term" value="F:catalytic activity"/>
    <property type="evidence" value="ECO:0007669"/>
    <property type="project" value="UniProtKB-ARBA"/>
</dbReference>
<gene>
    <name evidence="11" type="ORF">G3574_21950</name>
</gene>
<dbReference type="EMBL" id="JAAIVB010000074">
    <property type="protein sequence ID" value="NEX63750.1"/>
    <property type="molecule type" value="Genomic_DNA"/>
</dbReference>
<dbReference type="InterPro" id="IPR001610">
    <property type="entry name" value="PAC"/>
</dbReference>
<protein>
    <submittedName>
        <fullName evidence="11">EAL domain-containing protein</fullName>
    </submittedName>
</protein>
<dbReference type="SMART" id="SM00086">
    <property type="entry name" value="PAC"/>
    <property type="match status" value="1"/>
</dbReference>
<dbReference type="CDD" id="cd01949">
    <property type="entry name" value="GGDEF"/>
    <property type="match status" value="1"/>
</dbReference>
<dbReference type="Pfam" id="PF00563">
    <property type="entry name" value="EAL"/>
    <property type="match status" value="1"/>
</dbReference>
<feature type="transmembrane region" description="Helical" evidence="6">
    <location>
        <begin position="12"/>
        <end position="32"/>
    </location>
</feature>
<comment type="subcellular location">
    <subcellularLocation>
        <location evidence="1">Cell membrane</location>
        <topology evidence="1">Multi-pass membrane protein</topology>
    </subcellularLocation>
</comment>
<evidence type="ECO:0000259" key="9">
    <source>
        <dbReference type="PROSITE" id="PS50883"/>
    </source>
</evidence>
<dbReference type="InterPro" id="IPR043128">
    <property type="entry name" value="Rev_trsase/Diguanyl_cyclase"/>
</dbReference>
<dbReference type="SMART" id="SM00052">
    <property type="entry name" value="EAL"/>
    <property type="match status" value="1"/>
</dbReference>
<evidence type="ECO:0000256" key="1">
    <source>
        <dbReference type="ARBA" id="ARBA00004651"/>
    </source>
</evidence>
<dbReference type="SMART" id="SM00267">
    <property type="entry name" value="GGDEF"/>
    <property type="match status" value="1"/>
</dbReference>
<evidence type="ECO:0000256" key="6">
    <source>
        <dbReference type="SAM" id="Phobius"/>
    </source>
</evidence>
<evidence type="ECO:0000313" key="12">
    <source>
        <dbReference type="Proteomes" id="UP000482155"/>
    </source>
</evidence>
<dbReference type="PROSITE" id="PS50883">
    <property type="entry name" value="EAL"/>
    <property type="match status" value="1"/>
</dbReference>
<dbReference type="Pfam" id="PF00990">
    <property type="entry name" value="GGDEF"/>
    <property type="match status" value="1"/>
</dbReference>
<evidence type="ECO:0000259" key="7">
    <source>
        <dbReference type="PROSITE" id="PS50112"/>
    </source>
</evidence>
<dbReference type="PROSITE" id="PS50112">
    <property type="entry name" value="PAS"/>
    <property type="match status" value="1"/>
</dbReference>
<dbReference type="PROSITE" id="PS50887">
    <property type="entry name" value="GGDEF"/>
    <property type="match status" value="1"/>
</dbReference>
<sequence>MSTNHQAYKRRVYSACVLVVCAAVSICAWKVYSSCLERENLALEQSRSFVRAIEAHVSESLQLIDLSLIGFSNAIRLLPPGARLDPETISAILSSNGSRGRTDYWVLFLDAKGIGVAASNGLKVEGVDYSDRDYFRVHRAANAERKMYVGEPDLGRVSKKRIFFLSRRVESHDGKFLGVIAAPVEASLFANMFRNARFREDVSISLIHQGGKMIASAPLFEEYFANDVREHDANALADPQSSGTYRAYSNREKIERTVSYRMIDKLPLVVSVGVSPDGADKALLADLKVNSAAIFIVMLLTAGIGRFAISAADKVGRAREALLKVRQDIDHRVFRRTADLEEANLRLQGEVEERKEAGLRLALFEKCLSQLTDMVLITEAGPLMETGPRIIFVNDAFERQTGYVRQEMMGRTPRMLQGPRTSRAELDRVRAALERSEAVKTEVVNYRKDGSEYWVEMEIVAVKDAEGACSQFVSIQRDITERKLSEDLIWKQANIDALTGLPNRNMFIAHFGHEIKNAARNGTSLALMFLDLDSFKEVNDVYGHDVGDLLLQEAARRLKTCIRDCDFMGRIGGDEFTILLTGLSSYQGVERVAEEILGAMSRPFQLQEESIFVSASIGITLCPDDASAVSDLLKNADQAMYVAKSKGRNRFVYFDHQMQEEAQRRMRMAGDLRNALANGEFELHYQPIVNLKNGRIAKAEALIRWRHPQKGMISPATFIPLAEDTGTICGVGNWVFEEAVRTVVAWRSRYDPAFQISINASPVQFKNGGIPHARWLSLLDEMRVPGSSLVIEITERLLLDVEDSVKCQLYALRQAGMQMSLDDFGTGYSSLSYLTKLNIDYIKIDQSFVSSLTPDSDDMILCEAMIAMAHKLGLKVVAEGIETEAQCALLKGAGCDYGQGYLFSRPVDARTFEGLIVAHAAA</sequence>
<dbReference type="FunFam" id="3.30.70.270:FF:000001">
    <property type="entry name" value="Diguanylate cyclase domain protein"/>
    <property type="match status" value="1"/>
</dbReference>
<dbReference type="PANTHER" id="PTHR44757">
    <property type="entry name" value="DIGUANYLATE CYCLASE DGCP"/>
    <property type="match status" value="1"/>
</dbReference>
<evidence type="ECO:0000259" key="10">
    <source>
        <dbReference type="PROSITE" id="PS50887"/>
    </source>
</evidence>
<dbReference type="InterPro" id="IPR000014">
    <property type="entry name" value="PAS"/>
</dbReference>
<dbReference type="Gene3D" id="3.30.450.20">
    <property type="entry name" value="PAS domain"/>
    <property type="match status" value="3"/>
</dbReference>
<keyword evidence="5 6" id="KW-0472">Membrane</keyword>
<dbReference type="InterPro" id="IPR033479">
    <property type="entry name" value="dCache_1"/>
</dbReference>
<dbReference type="Proteomes" id="UP000482155">
    <property type="component" value="Unassembled WGS sequence"/>
</dbReference>
<keyword evidence="2" id="KW-1003">Cell membrane</keyword>
<evidence type="ECO:0000259" key="8">
    <source>
        <dbReference type="PROSITE" id="PS50113"/>
    </source>
</evidence>
<dbReference type="Pfam" id="PF13426">
    <property type="entry name" value="PAS_9"/>
    <property type="match status" value="1"/>
</dbReference>
<feature type="domain" description="EAL" evidence="9">
    <location>
        <begin position="665"/>
        <end position="920"/>
    </location>
</feature>
<accession>A0A6B3SS36</accession>
<dbReference type="SUPFAM" id="SSF55785">
    <property type="entry name" value="PYP-like sensor domain (PAS domain)"/>
    <property type="match status" value="1"/>
</dbReference>
<dbReference type="CDD" id="cd01948">
    <property type="entry name" value="EAL"/>
    <property type="match status" value="1"/>
</dbReference>
<feature type="domain" description="GGDEF" evidence="10">
    <location>
        <begin position="523"/>
        <end position="656"/>
    </location>
</feature>
<dbReference type="GO" id="GO:0005886">
    <property type="term" value="C:plasma membrane"/>
    <property type="evidence" value="ECO:0007669"/>
    <property type="project" value="UniProtKB-SubCell"/>
</dbReference>
<comment type="caution">
    <text evidence="11">The sequence shown here is derived from an EMBL/GenBank/DDBJ whole genome shotgun (WGS) entry which is preliminary data.</text>
</comment>
<dbReference type="NCBIfam" id="TIGR00254">
    <property type="entry name" value="GGDEF"/>
    <property type="match status" value="1"/>
</dbReference>
<reference evidence="11 12" key="1">
    <citation type="submission" date="2020-02" db="EMBL/GenBank/DDBJ databases">
        <authorList>
            <person name="Kim M.K."/>
        </authorList>
    </citation>
    <scope>NUCLEOTIDE SEQUENCE [LARGE SCALE GENOMIC DNA]</scope>
    <source>
        <strain evidence="11 12">17J57-3</strain>
    </source>
</reference>
<evidence type="ECO:0000313" key="11">
    <source>
        <dbReference type="EMBL" id="NEX63750.1"/>
    </source>
</evidence>
<dbReference type="Gene3D" id="3.20.20.450">
    <property type="entry name" value="EAL domain"/>
    <property type="match status" value="1"/>
</dbReference>
<dbReference type="InterPro" id="IPR000160">
    <property type="entry name" value="GGDEF_dom"/>
</dbReference>
<dbReference type="InterPro" id="IPR029787">
    <property type="entry name" value="Nucleotide_cyclase"/>
</dbReference>
<keyword evidence="12" id="KW-1185">Reference proteome</keyword>
<proteinExistence type="predicted"/>
<dbReference type="CDD" id="cd12915">
    <property type="entry name" value="PDC2_DGC_like"/>
    <property type="match status" value="1"/>
</dbReference>
<dbReference type="InterPro" id="IPR035965">
    <property type="entry name" value="PAS-like_dom_sf"/>
</dbReference>
<dbReference type="SUPFAM" id="SSF141868">
    <property type="entry name" value="EAL domain-like"/>
    <property type="match status" value="1"/>
</dbReference>
<feature type="domain" description="PAC" evidence="8">
    <location>
        <begin position="437"/>
        <end position="491"/>
    </location>
</feature>
<dbReference type="Pfam" id="PF02743">
    <property type="entry name" value="dCache_1"/>
    <property type="match status" value="1"/>
</dbReference>
<dbReference type="PANTHER" id="PTHR44757:SF2">
    <property type="entry name" value="BIOFILM ARCHITECTURE MAINTENANCE PROTEIN MBAA"/>
    <property type="match status" value="1"/>
</dbReference>
<dbReference type="AlphaFoldDB" id="A0A6B3SS36"/>
<keyword evidence="3 6" id="KW-0812">Transmembrane</keyword>